<feature type="coiled-coil region" evidence="1">
    <location>
        <begin position="109"/>
        <end position="136"/>
    </location>
</feature>
<dbReference type="Proteomes" id="UP001165080">
    <property type="component" value="Unassembled WGS sequence"/>
</dbReference>
<evidence type="ECO:0000313" key="3">
    <source>
        <dbReference type="Proteomes" id="UP001165080"/>
    </source>
</evidence>
<proteinExistence type="predicted"/>
<keyword evidence="3" id="KW-1185">Reference proteome</keyword>
<dbReference type="EMBL" id="BRXU01000047">
    <property type="protein sequence ID" value="GLC61524.1"/>
    <property type="molecule type" value="Genomic_DNA"/>
</dbReference>
<evidence type="ECO:0000313" key="2">
    <source>
        <dbReference type="EMBL" id="GLC61524.1"/>
    </source>
</evidence>
<name>A0A9W6C056_9CHLO</name>
<keyword evidence="1" id="KW-0175">Coiled coil</keyword>
<evidence type="ECO:0000256" key="1">
    <source>
        <dbReference type="SAM" id="Coils"/>
    </source>
</evidence>
<sequence length="146" mass="15737">MVLALGEQYRDMEADSELPSAANMVSIMPPPHPIVISPSAAPHQRMGQRRTSPTAAAAAANTANAVVALGKLVSEANSRHRTVEFDLVIEQTKYASLMRCWVPSGDKALLAAEAKLKQLETRVGELEAKMETEGKEFAPVHEADES</sequence>
<dbReference type="AlphaFoldDB" id="A0A9W6C056"/>
<organism evidence="2 3">
    <name type="scientific">Pleodorina starrii</name>
    <dbReference type="NCBI Taxonomy" id="330485"/>
    <lineage>
        <taxon>Eukaryota</taxon>
        <taxon>Viridiplantae</taxon>
        <taxon>Chlorophyta</taxon>
        <taxon>core chlorophytes</taxon>
        <taxon>Chlorophyceae</taxon>
        <taxon>CS clade</taxon>
        <taxon>Chlamydomonadales</taxon>
        <taxon>Volvocaceae</taxon>
        <taxon>Pleodorina</taxon>
    </lineage>
</organism>
<protein>
    <submittedName>
        <fullName evidence="2">Uncharacterized protein</fullName>
    </submittedName>
</protein>
<reference evidence="2 3" key="1">
    <citation type="journal article" date="2023" name="Commun. Biol.">
        <title>Reorganization of the ancestral sex-determining regions during the evolution of trioecy in Pleodorina starrii.</title>
        <authorList>
            <person name="Takahashi K."/>
            <person name="Suzuki S."/>
            <person name="Kawai-Toyooka H."/>
            <person name="Yamamoto K."/>
            <person name="Hamaji T."/>
            <person name="Ootsuki R."/>
            <person name="Yamaguchi H."/>
            <person name="Kawachi M."/>
            <person name="Higashiyama T."/>
            <person name="Nozaki H."/>
        </authorList>
    </citation>
    <scope>NUCLEOTIDE SEQUENCE [LARGE SCALE GENOMIC DNA]</scope>
    <source>
        <strain evidence="2 3">NIES-4479</strain>
    </source>
</reference>
<gene>
    <name evidence="2" type="primary">PLESTBF000904</name>
    <name evidence="2" type="ORF">PLESTB_001765800</name>
</gene>
<comment type="caution">
    <text evidence="2">The sequence shown here is derived from an EMBL/GenBank/DDBJ whole genome shotgun (WGS) entry which is preliminary data.</text>
</comment>
<accession>A0A9W6C056</accession>